<reference evidence="1 2" key="1">
    <citation type="submission" date="2013-06" db="EMBL/GenBank/DDBJ databases">
        <authorList>
            <person name="Weinstock G."/>
            <person name="Sodergren E."/>
            <person name="Lobos E.A."/>
            <person name="Fulton L."/>
            <person name="Fulton R."/>
            <person name="Courtney L."/>
            <person name="Fronick C."/>
            <person name="O'Laughlin M."/>
            <person name="Godfrey J."/>
            <person name="Wilson R.M."/>
            <person name="Miner T."/>
            <person name="Farmer C."/>
            <person name="Delehaunty K."/>
            <person name="Cordes M."/>
            <person name="Minx P."/>
            <person name="Tomlinson C."/>
            <person name="Chen J."/>
            <person name="Wollam A."/>
            <person name="Pepin K.H."/>
            <person name="Bhonagiri V."/>
            <person name="Zhang X."/>
            <person name="Warren W."/>
            <person name="Mitreva M."/>
            <person name="Mardis E.R."/>
            <person name="Wilson R.K."/>
        </authorList>
    </citation>
    <scope>NUCLEOTIDE SEQUENCE [LARGE SCALE GENOMIC DNA]</scope>
    <source>
        <strain evidence="1 2">W1703</strain>
    </source>
</reference>
<sequence>MYQEIVALGLTDLGWKNEGQIGWIVGDFIEVLTVIKTKRTKPEPLRFQLGIPAQYCPNIHAIIVQFFRDFVKPT</sequence>
<proteinExistence type="predicted"/>
<gene>
    <name evidence="1" type="ORF">HMPREF1557_01043</name>
</gene>
<name>U2KGQ9_9STRE</name>
<dbReference type="Proteomes" id="UP000016617">
    <property type="component" value="Unassembled WGS sequence"/>
</dbReference>
<dbReference type="HOGENOM" id="CLU_2686384_0_0_9"/>
<evidence type="ECO:0000313" key="2">
    <source>
        <dbReference type="Proteomes" id="UP000016617"/>
    </source>
</evidence>
<comment type="caution">
    <text evidence="1">The sequence shown here is derived from an EMBL/GenBank/DDBJ whole genome shotgun (WGS) entry which is preliminary data.</text>
</comment>
<organism evidence="1 2">
    <name type="scientific">Streptococcus sobrinus W1703</name>
    <dbReference type="NCBI Taxonomy" id="1227275"/>
    <lineage>
        <taxon>Bacteria</taxon>
        <taxon>Bacillati</taxon>
        <taxon>Bacillota</taxon>
        <taxon>Bacilli</taxon>
        <taxon>Lactobacillales</taxon>
        <taxon>Streptococcaceae</taxon>
        <taxon>Streptococcus</taxon>
    </lineage>
</organism>
<dbReference type="AlphaFoldDB" id="U2KGQ9"/>
<evidence type="ECO:0000313" key="1">
    <source>
        <dbReference type="EMBL" id="ERJ76349.1"/>
    </source>
</evidence>
<protein>
    <submittedName>
        <fullName evidence="1">Uncharacterized protein</fullName>
    </submittedName>
</protein>
<dbReference type="EMBL" id="AWVA01000066">
    <property type="protein sequence ID" value="ERJ76349.1"/>
    <property type="molecule type" value="Genomic_DNA"/>
</dbReference>
<accession>U2KGQ9</accession>